<protein>
    <submittedName>
        <fullName evidence="3">Alpha/beta fold hydrolase</fullName>
    </submittedName>
</protein>
<reference evidence="3 4" key="1">
    <citation type="submission" date="2020-01" db="EMBL/GenBank/DDBJ databases">
        <title>Genomes of bacteria type strains.</title>
        <authorList>
            <person name="Chen J."/>
            <person name="Zhu S."/>
            <person name="Chen J."/>
        </authorList>
    </citation>
    <scope>NUCLEOTIDE SEQUENCE [LARGE SCALE GENOMIC DNA]</scope>
    <source>
        <strain evidence="3 4">KCTC 52919</strain>
    </source>
</reference>
<comment type="caution">
    <text evidence="3">The sequence shown here is derived from an EMBL/GenBank/DDBJ whole genome shotgun (WGS) entry which is preliminary data.</text>
</comment>
<dbReference type="InterPro" id="IPR050266">
    <property type="entry name" value="AB_hydrolase_sf"/>
</dbReference>
<evidence type="ECO:0000256" key="1">
    <source>
        <dbReference type="ARBA" id="ARBA00022801"/>
    </source>
</evidence>
<name>A0A6L9MCF2_9HYPH</name>
<evidence type="ECO:0000313" key="3">
    <source>
        <dbReference type="EMBL" id="NDV85360.1"/>
    </source>
</evidence>
<dbReference type="SUPFAM" id="SSF53474">
    <property type="entry name" value="alpha/beta-Hydrolases"/>
    <property type="match status" value="1"/>
</dbReference>
<evidence type="ECO:0000313" key="4">
    <source>
        <dbReference type="Proteomes" id="UP000476332"/>
    </source>
</evidence>
<gene>
    <name evidence="3" type="ORF">GTW51_01450</name>
</gene>
<dbReference type="PANTHER" id="PTHR43798:SF31">
    <property type="entry name" value="AB HYDROLASE SUPERFAMILY PROTEIN YCLE"/>
    <property type="match status" value="1"/>
</dbReference>
<dbReference type="InterPro" id="IPR000073">
    <property type="entry name" value="AB_hydrolase_1"/>
</dbReference>
<keyword evidence="1 3" id="KW-0378">Hydrolase</keyword>
<dbReference type="AlphaFoldDB" id="A0A6L9MCF2"/>
<accession>A0A6L9MCF2</accession>
<feature type="domain" description="AB hydrolase-1" evidence="2">
    <location>
        <begin position="22"/>
        <end position="259"/>
    </location>
</feature>
<dbReference type="Proteomes" id="UP000476332">
    <property type="component" value="Unassembled WGS sequence"/>
</dbReference>
<dbReference type="InterPro" id="IPR029058">
    <property type="entry name" value="AB_hydrolase_fold"/>
</dbReference>
<proteinExistence type="predicted"/>
<dbReference type="Pfam" id="PF12697">
    <property type="entry name" value="Abhydrolase_6"/>
    <property type="match status" value="1"/>
</dbReference>
<dbReference type="EMBL" id="JAAAMJ010000001">
    <property type="protein sequence ID" value="NDV85360.1"/>
    <property type="molecule type" value="Genomic_DNA"/>
</dbReference>
<dbReference type="GO" id="GO:0016020">
    <property type="term" value="C:membrane"/>
    <property type="evidence" value="ECO:0007669"/>
    <property type="project" value="TreeGrafter"/>
</dbReference>
<evidence type="ECO:0000259" key="2">
    <source>
        <dbReference type="Pfam" id="PF12697"/>
    </source>
</evidence>
<dbReference type="Gene3D" id="3.40.50.1820">
    <property type="entry name" value="alpha/beta hydrolase"/>
    <property type="match status" value="1"/>
</dbReference>
<dbReference type="PANTHER" id="PTHR43798">
    <property type="entry name" value="MONOACYLGLYCEROL LIPASE"/>
    <property type="match status" value="1"/>
</dbReference>
<sequence length="275" mass="30248">MPVLELSDASLYYLQEGRGPDIVWVPGGDNVAADWADQFDFFSSQFRNTSFDPRGAGQTVSRRDPPWSIADMARNCADLIGAVCEPPVVVVGLSMGSLVTLQMALGYPDLVSLAIPMGAAQKPTGFCRDWMIAEVEFRKNGGRLPLEFAIHHYGAFMYPSEVLGNDQLWSKLRPFVERSYGDRAGEFLVAQWQACIDFDVTDRLPSCRVPIHIIGFSQDLQAPPRFGEEAAQLAGNGHFHLLNGLGHLSLAGHKPEVVNECIARIIADASQSDRR</sequence>
<dbReference type="GO" id="GO:0016787">
    <property type="term" value="F:hydrolase activity"/>
    <property type="evidence" value="ECO:0007669"/>
    <property type="project" value="UniProtKB-KW"/>
</dbReference>
<keyword evidence="4" id="KW-1185">Reference proteome</keyword>
<organism evidence="3 4">
    <name type="scientific">Aurantimonas aggregata</name>
    <dbReference type="NCBI Taxonomy" id="2047720"/>
    <lineage>
        <taxon>Bacteria</taxon>
        <taxon>Pseudomonadati</taxon>
        <taxon>Pseudomonadota</taxon>
        <taxon>Alphaproteobacteria</taxon>
        <taxon>Hyphomicrobiales</taxon>
        <taxon>Aurantimonadaceae</taxon>
        <taxon>Aurantimonas</taxon>
    </lineage>
</organism>
<dbReference type="RefSeq" id="WP_163042097.1">
    <property type="nucleotide sequence ID" value="NZ_JAAAMJ010000001.1"/>
</dbReference>